<keyword evidence="2" id="KW-1185">Reference proteome</keyword>
<dbReference type="AlphaFoldDB" id="A0A941DM82"/>
<proteinExistence type="predicted"/>
<evidence type="ECO:0000313" key="2">
    <source>
        <dbReference type="Proteomes" id="UP000680067"/>
    </source>
</evidence>
<gene>
    <name evidence="1" type="ORF">KDM89_04150</name>
</gene>
<name>A0A941DM82_9BURK</name>
<dbReference type="EMBL" id="JAGSPN010000002">
    <property type="protein sequence ID" value="MBR7781326.1"/>
    <property type="molecule type" value="Genomic_DNA"/>
</dbReference>
<comment type="caution">
    <text evidence="1">The sequence shown here is derived from an EMBL/GenBank/DDBJ whole genome shotgun (WGS) entry which is preliminary data.</text>
</comment>
<organism evidence="1 2">
    <name type="scientific">Undibacterium luofuense</name>
    <dbReference type="NCBI Taxonomy" id="2828733"/>
    <lineage>
        <taxon>Bacteria</taxon>
        <taxon>Pseudomonadati</taxon>
        <taxon>Pseudomonadota</taxon>
        <taxon>Betaproteobacteria</taxon>
        <taxon>Burkholderiales</taxon>
        <taxon>Oxalobacteraceae</taxon>
        <taxon>Undibacterium</taxon>
    </lineage>
</organism>
<evidence type="ECO:0000313" key="1">
    <source>
        <dbReference type="EMBL" id="MBR7781326.1"/>
    </source>
</evidence>
<accession>A0A941DM82</accession>
<dbReference type="RefSeq" id="WP_212686691.1">
    <property type="nucleotide sequence ID" value="NZ_JAGSPN010000002.1"/>
</dbReference>
<protein>
    <submittedName>
        <fullName evidence="1">Uncharacterized protein</fullName>
    </submittedName>
</protein>
<reference evidence="1" key="1">
    <citation type="submission" date="2021-04" db="EMBL/GenBank/DDBJ databases">
        <title>novel species isolated from subtropical streams in China.</title>
        <authorList>
            <person name="Lu H."/>
        </authorList>
    </citation>
    <scope>NUCLEOTIDE SEQUENCE</scope>
    <source>
        <strain evidence="1">LFS511W</strain>
    </source>
</reference>
<dbReference type="Proteomes" id="UP000680067">
    <property type="component" value="Unassembled WGS sequence"/>
</dbReference>
<sequence>MKKIRKTASKCNLHSKNFKAEIHCFCGHPRCHPDKVPDIFSFYELQAGKSAAALVSHEPSGGIAQTPR</sequence>